<evidence type="ECO:0000313" key="2">
    <source>
        <dbReference type="Proteomes" id="UP000807115"/>
    </source>
</evidence>
<dbReference type="Proteomes" id="UP000807115">
    <property type="component" value="Chromosome 1"/>
</dbReference>
<reference evidence="1" key="1">
    <citation type="journal article" date="2019" name="BMC Genomics">
        <title>A new reference genome for Sorghum bicolor reveals high levels of sequence similarity between sweet and grain genotypes: implications for the genetics of sugar metabolism.</title>
        <authorList>
            <person name="Cooper E.A."/>
            <person name="Brenton Z.W."/>
            <person name="Flinn B.S."/>
            <person name="Jenkins J."/>
            <person name="Shu S."/>
            <person name="Flowers D."/>
            <person name="Luo F."/>
            <person name="Wang Y."/>
            <person name="Xia P."/>
            <person name="Barry K."/>
            <person name="Daum C."/>
            <person name="Lipzen A."/>
            <person name="Yoshinaga Y."/>
            <person name="Schmutz J."/>
            <person name="Saski C."/>
            <person name="Vermerris W."/>
            <person name="Kresovich S."/>
        </authorList>
    </citation>
    <scope>NUCLEOTIDE SEQUENCE</scope>
</reference>
<protein>
    <submittedName>
        <fullName evidence="1">Uncharacterized protein</fullName>
    </submittedName>
</protein>
<name>A0A921UZW2_SORBI</name>
<comment type="caution">
    <text evidence="1">The sequence shown here is derived from an EMBL/GenBank/DDBJ whole genome shotgun (WGS) entry which is preliminary data.</text>
</comment>
<sequence>MQPCFCRLSDHCRMLRAFFFFFSFGRQHPAATPAPSMWPLQWWWRSHSLKGGGGHACMHLDMQCARSRPLHGFVGAVDRLVLYRRTPVGLFALLGRPAFTSPRSPAWNSWNSHCDRAGVFAASLWRR</sequence>
<dbReference type="EMBL" id="CM027680">
    <property type="protein sequence ID" value="KAG0547961.1"/>
    <property type="molecule type" value="Genomic_DNA"/>
</dbReference>
<organism evidence="1 2">
    <name type="scientific">Sorghum bicolor</name>
    <name type="common">Sorghum</name>
    <name type="synonym">Sorghum vulgare</name>
    <dbReference type="NCBI Taxonomy" id="4558"/>
    <lineage>
        <taxon>Eukaryota</taxon>
        <taxon>Viridiplantae</taxon>
        <taxon>Streptophyta</taxon>
        <taxon>Embryophyta</taxon>
        <taxon>Tracheophyta</taxon>
        <taxon>Spermatophyta</taxon>
        <taxon>Magnoliopsida</taxon>
        <taxon>Liliopsida</taxon>
        <taxon>Poales</taxon>
        <taxon>Poaceae</taxon>
        <taxon>PACMAD clade</taxon>
        <taxon>Panicoideae</taxon>
        <taxon>Andropogonodae</taxon>
        <taxon>Andropogoneae</taxon>
        <taxon>Sorghinae</taxon>
        <taxon>Sorghum</taxon>
    </lineage>
</organism>
<reference evidence="1" key="2">
    <citation type="submission" date="2020-10" db="EMBL/GenBank/DDBJ databases">
        <authorList>
            <person name="Cooper E.A."/>
            <person name="Brenton Z.W."/>
            <person name="Flinn B.S."/>
            <person name="Jenkins J."/>
            <person name="Shu S."/>
            <person name="Flowers D."/>
            <person name="Luo F."/>
            <person name="Wang Y."/>
            <person name="Xia P."/>
            <person name="Barry K."/>
            <person name="Daum C."/>
            <person name="Lipzen A."/>
            <person name="Yoshinaga Y."/>
            <person name="Schmutz J."/>
            <person name="Saski C."/>
            <person name="Vermerris W."/>
            <person name="Kresovich S."/>
        </authorList>
    </citation>
    <scope>NUCLEOTIDE SEQUENCE</scope>
</reference>
<proteinExistence type="predicted"/>
<gene>
    <name evidence="1" type="ORF">BDA96_01G125800</name>
</gene>
<accession>A0A921UZW2</accession>
<evidence type="ECO:0000313" key="1">
    <source>
        <dbReference type="EMBL" id="KAG0547961.1"/>
    </source>
</evidence>
<dbReference type="AlphaFoldDB" id="A0A921UZW2"/>